<reference evidence="1" key="1">
    <citation type="journal article" date="2021" name="PLoS Genet.">
        <title>Mobile Type VI secretion system loci of the gut Bacteroidales display extensive intra-ecosystem transfer, multi-species spread and geographical clustering.</title>
        <authorList>
            <person name="Garcia-Bayona L."/>
            <person name="Coyne M.J."/>
            <person name="Comstock L.E."/>
        </authorList>
    </citation>
    <scope>NUCLEOTIDE SEQUENCE</scope>
    <source>
        <strain evidence="1">CL11T00C20</strain>
    </source>
</reference>
<dbReference type="EMBL" id="CP072227">
    <property type="protein sequence ID" value="QUT46760.1"/>
    <property type="molecule type" value="Genomic_DNA"/>
</dbReference>
<dbReference type="RefSeq" id="WP_249932227.1">
    <property type="nucleotide sequence ID" value="NZ_CP072227.1"/>
</dbReference>
<dbReference type="AlphaFoldDB" id="A0A975KJG6"/>
<protein>
    <submittedName>
        <fullName evidence="1">Uncharacterized protein</fullName>
    </submittedName>
</protein>
<evidence type="ECO:0000313" key="1">
    <source>
        <dbReference type="EMBL" id="QUT46760.1"/>
    </source>
</evidence>
<dbReference type="Proteomes" id="UP000679226">
    <property type="component" value="Chromosome"/>
</dbReference>
<proteinExistence type="predicted"/>
<name>A0A975KJG6_9BACE</name>
<accession>A0A975KJG6</accession>
<gene>
    <name evidence="1" type="ORF">INE88_03595</name>
</gene>
<dbReference type="KEGG" id="beg:INE88_03595"/>
<sequence length="76" mass="8482">MPMRNAVNTYMEACGANQSICGEEGVKERRRIVANGIAISCVASLTKEQLYKVETELKRIANNSNGHPFQNLSLRR</sequence>
<organism evidence="1 2">
    <name type="scientific">Bacteroides eggerthii</name>
    <dbReference type="NCBI Taxonomy" id="28111"/>
    <lineage>
        <taxon>Bacteria</taxon>
        <taxon>Pseudomonadati</taxon>
        <taxon>Bacteroidota</taxon>
        <taxon>Bacteroidia</taxon>
        <taxon>Bacteroidales</taxon>
        <taxon>Bacteroidaceae</taxon>
        <taxon>Bacteroides</taxon>
    </lineage>
</organism>
<evidence type="ECO:0000313" key="2">
    <source>
        <dbReference type="Proteomes" id="UP000679226"/>
    </source>
</evidence>